<dbReference type="SUPFAM" id="SSF52540">
    <property type="entry name" value="P-loop containing nucleoside triphosphate hydrolases"/>
    <property type="match status" value="1"/>
</dbReference>
<keyword evidence="6 7" id="KW-0472">Membrane</keyword>
<dbReference type="SUPFAM" id="SSF90123">
    <property type="entry name" value="ABC transporter transmembrane region"/>
    <property type="match status" value="1"/>
</dbReference>
<evidence type="ECO:0000313" key="10">
    <source>
        <dbReference type="EMBL" id="MBL6081274.1"/>
    </source>
</evidence>
<dbReference type="InterPro" id="IPR036640">
    <property type="entry name" value="ABC1_TM_sf"/>
</dbReference>
<keyword evidence="2 7" id="KW-0812">Transmembrane</keyword>
<dbReference type="NCBIfam" id="TIGR02204">
    <property type="entry name" value="MsbA_rel"/>
    <property type="match status" value="1"/>
</dbReference>
<dbReference type="Pfam" id="PF00005">
    <property type="entry name" value="ABC_tran"/>
    <property type="match status" value="1"/>
</dbReference>
<evidence type="ECO:0000256" key="7">
    <source>
        <dbReference type="SAM" id="Phobius"/>
    </source>
</evidence>
<dbReference type="InterPro" id="IPR011527">
    <property type="entry name" value="ABC1_TM_dom"/>
</dbReference>
<keyword evidence="3" id="KW-0547">Nucleotide-binding</keyword>
<evidence type="ECO:0000256" key="4">
    <source>
        <dbReference type="ARBA" id="ARBA00022840"/>
    </source>
</evidence>
<organism evidence="10 11">
    <name type="scientific">Belnapia arida</name>
    <dbReference type="NCBI Taxonomy" id="2804533"/>
    <lineage>
        <taxon>Bacteria</taxon>
        <taxon>Pseudomonadati</taxon>
        <taxon>Pseudomonadota</taxon>
        <taxon>Alphaproteobacteria</taxon>
        <taxon>Acetobacterales</taxon>
        <taxon>Roseomonadaceae</taxon>
        <taxon>Belnapia</taxon>
    </lineage>
</organism>
<dbReference type="CDD" id="cd18575">
    <property type="entry name" value="ABC_6TM_bac_exporter_ABCB8_10_like"/>
    <property type="match status" value="1"/>
</dbReference>
<comment type="subcellular location">
    <subcellularLocation>
        <location evidence="1">Cell membrane</location>
        <topology evidence="1">Multi-pass membrane protein</topology>
    </subcellularLocation>
</comment>
<dbReference type="PROSITE" id="PS50929">
    <property type="entry name" value="ABC_TM1F"/>
    <property type="match status" value="1"/>
</dbReference>
<dbReference type="PROSITE" id="PS50893">
    <property type="entry name" value="ABC_TRANSPORTER_2"/>
    <property type="match status" value="1"/>
</dbReference>
<gene>
    <name evidence="10" type="ORF">JMJ56_25085</name>
</gene>
<dbReference type="InterPro" id="IPR039421">
    <property type="entry name" value="Type_1_exporter"/>
</dbReference>
<dbReference type="Gene3D" id="1.20.1560.10">
    <property type="entry name" value="ABC transporter type 1, transmembrane domain"/>
    <property type="match status" value="1"/>
</dbReference>
<feature type="domain" description="ABC transmembrane type-1" evidence="9">
    <location>
        <begin position="23"/>
        <end position="305"/>
    </location>
</feature>
<evidence type="ECO:0000259" key="9">
    <source>
        <dbReference type="PROSITE" id="PS50929"/>
    </source>
</evidence>
<feature type="transmembrane region" description="Helical" evidence="7">
    <location>
        <begin position="21"/>
        <end position="43"/>
    </location>
</feature>
<feature type="transmembrane region" description="Helical" evidence="7">
    <location>
        <begin position="63"/>
        <end position="88"/>
    </location>
</feature>
<keyword evidence="11" id="KW-1185">Reference proteome</keyword>
<comment type="caution">
    <text evidence="10">The sequence shown here is derived from an EMBL/GenBank/DDBJ whole genome shotgun (WGS) entry which is preliminary data.</text>
</comment>
<evidence type="ECO:0000256" key="3">
    <source>
        <dbReference type="ARBA" id="ARBA00022741"/>
    </source>
</evidence>
<evidence type="ECO:0000259" key="8">
    <source>
        <dbReference type="PROSITE" id="PS50893"/>
    </source>
</evidence>
<dbReference type="InterPro" id="IPR011918">
    <property type="entry name" value="ABC_MsbA_ATP-bd"/>
</dbReference>
<dbReference type="InterPro" id="IPR027417">
    <property type="entry name" value="P-loop_NTPase"/>
</dbReference>
<feature type="transmembrane region" description="Helical" evidence="7">
    <location>
        <begin position="162"/>
        <end position="180"/>
    </location>
</feature>
<dbReference type="PROSITE" id="PS00211">
    <property type="entry name" value="ABC_TRANSPORTER_1"/>
    <property type="match status" value="1"/>
</dbReference>
<evidence type="ECO:0000256" key="5">
    <source>
        <dbReference type="ARBA" id="ARBA00022989"/>
    </source>
</evidence>
<dbReference type="Gene3D" id="3.40.50.300">
    <property type="entry name" value="P-loop containing nucleotide triphosphate hydrolases"/>
    <property type="match status" value="1"/>
</dbReference>
<dbReference type="PANTHER" id="PTHR43394">
    <property type="entry name" value="ATP-DEPENDENT PERMEASE MDL1, MITOCHONDRIAL"/>
    <property type="match status" value="1"/>
</dbReference>
<sequence>MFDRLASLGLLLPYLRPYRGRVALAGLALVAAAGLTLGLGQGLRHLVDEGFAAGSGAALDRTALVLFGVVAALAIATCGRFFLMSWLGERVAADLRRRVFEHLLTLTPAYYERARTGDLLSRLTADIALLQSLTGSAISLGIRNILTGTGAFAMLLVTSPKLAGIVAIVVPMVVLPMIGFGRRERRLSRVAQERVADLGHTAEEVLNGLRTVQAFTHEPVDRARYAGQVEESVGAALRRIGTRALLILVVILLGFGAVTFALWVGGQDVIAGRMTGGELSAFILYAVLLASSGASLSEVWGEIQRAAGAAERLLEVLAERPAVTAPAAPLVLPPARGRIGFEEVVFHYPTRPDRAALDGFSLDVAPGETVALVGPSGAGKTTVLQLLLRFYDPQAGRIRLDGVDIARLDPAALRGRLGLVPQDPVIFSTTARENIRFGRPDATDAEIEAAMRAAAADFLEALPDGLDTHLGTRGVMLSGGQRQRVAIARAILRDPAVLLLDEATSALDAESERAVQGALERLARGRTTLVVAHRLATVRQADRIVVLEGGRIVASGTHAALVSEGGLYARLAALQFGEADQTGGIRLPG</sequence>
<reference evidence="10 11" key="1">
    <citation type="submission" date="2021-01" db="EMBL/GenBank/DDBJ databases">
        <title>Belnapia mucosa sp. nov. and Belnapia arida sp. nov., isolated from the Tabernas Desert (Almeria, Spain).</title>
        <authorList>
            <person name="Molina-Menor E."/>
            <person name="Vidal-Verdu A."/>
            <person name="Calonge A."/>
            <person name="Satari L."/>
            <person name="Pereto J."/>
            <person name="Porcar M."/>
        </authorList>
    </citation>
    <scope>NUCLEOTIDE SEQUENCE [LARGE SCALE GENOMIC DNA]</scope>
    <source>
        <strain evidence="10 11">T18</strain>
    </source>
</reference>
<dbReference type="InterPro" id="IPR003439">
    <property type="entry name" value="ABC_transporter-like_ATP-bd"/>
</dbReference>
<accession>A0ABS1U9B0</accession>
<evidence type="ECO:0000256" key="6">
    <source>
        <dbReference type="ARBA" id="ARBA00023136"/>
    </source>
</evidence>
<dbReference type="Pfam" id="PF00664">
    <property type="entry name" value="ABC_membrane"/>
    <property type="match status" value="1"/>
</dbReference>
<dbReference type="EMBL" id="JAETWB010000024">
    <property type="protein sequence ID" value="MBL6081274.1"/>
    <property type="molecule type" value="Genomic_DNA"/>
</dbReference>
<evidence type="ECO:0000313" key="11">
    <source>
        <dbReference type="Proteomes" id="UP000660885"/>
    </source>
</evidence>
<dbReference type="SMART" id="SM00382">
    <property type="entry name" value="AAA"/>
    <property type="match status" value="1"/>
</dbReference>
<dbReference type="PANTHER" id="PTHR43394:SF1">
    <property type="entry name" value="ATP-BINDING CASSETTE SUB-FAMILY B MEMBER 10, MITOCHONDRIAL"/>
    <property type="match status" value="1"/>
</dbReference>
<feature type="domain" description="ABC transporter" evidence="8">
    <location>
        <begin position="339"/>
        <end position="574"/>
    </location>
</feature>
<name>A0ABS1U9B0_9PROT</name>
<keyword evidence="5 7" id="KW-1133">Transmembrane helix</keyword>
<protein>
    <submittedName>
        <fullName evidence="10">ATP-binding cassette domain-containing protein</fullName>
    </submittedName>
</protein>
<dbReference type="InterPro" id="IPR003593">
    <property type="entry name" value="AAA+_ATPase"/>
</dbReference>
<dbReference type="Proteomes" id="UP000660885">
    <property type="component" value="Unassembled WGS sequence"/>
</dbReference>
<feature type="transmembrane region" description="Helical" evidence="7">
    <location>
        <begin position="244"/>
        <end position="264"/>
    </location>
</feature>
<dbReference type="GO" id="GO:0005524">
    <property type="term" value="F:ATP binding"/>
    <property type="evidence" value="ECO:0007669"/>
    <property type="project" value="UniProtKB-KW"/>
</dbReference>
<dbReference type="InterPro" id="IPR017871">
    <property type="entry name" value="ABC_transporter-like_CS"/>
</dbReference>
<evidence type="ECO:0000256" key="1">
    <source>
        <dbReference type="ARBA" id="ARBA00004651"/>
    </source>
</evidence>
<keyword evidence="4 10" id="KW-0067">ATP-binding</keyword>
<dbReference type="RefSeq" id="WP_202834494.1">
    <property type="nucleotide sequence ID" value="NZ_JAETWB010000024.1"/>
</dbReference>
<evidence type="ECO:0000256" key="2">
    <source>
        <dbReference type="ARBA" id="ARBA00022692"/>
    </source>
</evidence>
<proteinExistence type="predicted"/>